<protein>
    <submittedName>
        <fullName evidence="2">Probable cobalt transporter subunit (CbtB)</fullName>
    </submittedName>
</protein>
<dbReference type="InterPro" id="IPR012667">
    <property type="entry name" value="CbtB_put"/>
</dbReference>
<name>A0A1M5PHB6_9EURY</name>
<keyword evidence="1" id="KW-0472">Membrane</keyword>
<dbReference type="Proteomes" id="UP000184357">
    <property type="component" value="Unassembled WGS sequence"/>
</dbReference>
<evidence type="ECO:0000313" key="2">
    <source>
        <dbReference type="EMBL" id="SHH01165.1"/>
    </source>
</evidence>
<keyword evidence="3" id="KW-1185">Reference proteome</keyword>
<evidence type="ECO:0000313" key="3">
    <source>
        <dbReference type="Proteomes" id="UP000184357"/>
    </source>
</evidence>
<evidence type="ECO:0000256" key="1">
    <source>
        <dbReference type="SAM" id="Phobius"/>
    </source>
</evidence>
<gene>
    <name evidence="2" type="ORF">SAMN05443636_1603</name>
</gene>
<keyword evidence="1" id="KW-0812">Transmembrane</keyword>
<reference evidence="2 3" key="1">
    <citation type="submission" date="2016-11" db="EMBL/GenBank/DDBJ databases">
        <authorList>
            <person name="Jaros S."/>
            <person name="Januszkiewicz K."/>
            <person name="Wedrychowicz H."/>
        </authorList>
    </citation>
    <scope>NUCLEOTIDE SEQUENCE [LARGE SCALE GENOMIC DNA]</scope>
    <source>
        <strain evidence="2 3">DSM 9297</strain>
    </source>
</reference>
<dbReference type="EMBL" id="FQWV01000003">
    <property type="protein sequence ID" value="SHH01165.1"/>
    <property type="molecule type" value="Genomic_DNA"/>
</dbReference>
<organism evidence="2 3">
    <name type="scientific">Halobaculum gomorrense</name>
    <dbReference type="NCBI Taxonomy" id="43928"/>
    <lineage>
        <taxon>Archaea</taxon>
        <taxon>Methanobacteriati</taxon>
        <taxon>Methanobacteriota</taxon>
        <taxon>Stenosarchaea group</taxon>
        <taxon>Halobacteria</taxon>
        <taxon>Halobacteriales</taxon>
        <taxon>Haloferacaceae</taxon>
        <taxon>Halobaculum</taxon>
    </lineage>
</organism>
<accession>A0A1M5PHB6</accession>
<keyword evidence="1" id="KW-1133">Transmembrane helix</keyword>
<proteinExistence type="predicted"/>
<dbReference type="RefSeq" id="WP_073308267.1">
    <property type="nucleotide sequence ID" value="NZ_FQWV01000003.1"/>
</dbReference>
<feature type="transmembrane region" description="Helical" evidence="1">
    <location>
        <begin position="20"/>
        <end position="40"/>
    </location>
</feature>
<dbReference type="STRING" id="43928.SAMN05443636_1603"/>
<dbReference type="Pfam" id="PF09489">
    <property type="entry name" value="CbtB"/>
    <property type="match status" value="1"/>
</dbReference>
<dbReference type="AlphaFoldDB" id="A0A1M5PHB6"/>
<sequence length="61" mass="6431">MPATNAVHERWSLAKDELTAAQAAAVILTAGALGFALLLIQEPTAHEAMHSFRHAAGIVCH</sequence>